<feature type="compositionally biased region" description="Acidic residues" evidence="1">
    <location>
        <begin position="86"/>
        <end position="131"/>
    </location>
</feature>
<feature type="region of interest" description="Disordered" evidence="1">
    <location>
        <begin position="78"/>
        <end position="131"/>
    </location>
</feature>
<evidence type="ECO:0000256" key="1">
    <source>
        <dbReference type="SAM" id="MobiDB-lite"/>
    </source>
</evidence>
<evidence type="ECO:0000313" key="2">
    <source>
        <dbReference type="EMBL" id="QHU27238.1"/>
    </source>
</evidence>
<dbReference type="AlphaFoldDB" id="A0A6C0LC20"/>
<name>A0A6C0LC20_9ZZZZ</name>
<reference evidence="2" key="1">
    <citation type="journal article" date="2020" name="Nature">
        <title>Giant virus diversity and host interactions through global metagenomics.</title>
        <authorList>
            <person name="Schulz F."/>
            <person name="Roux S."/>
            <person name="Paez-Espino D."/>
            <person name="Jungbluth S."/>
            <person name="Walsh D.A."/>
            <person name="Denef V.J."/>
            <person name="McMahon K.D."/>
            <person name="Konstantinidis K.T."/>
            <person name="Eloe-Fadrosh E.A."/>
            <person name="Kyrpides N.C."/>
            <person name="Woyke T."/>
        </authorList>
    </citation>
    <scope>NUCLEOTIDE SEQUENCE</scope>
    <source>
        <strain evidence="2">GVMAG-M-3300027763-16</strain>
    </source>
</reference>
<organism evidence="2">
    <name type="scientific">viral metagenome</name>
    <dbReference type="NCBI Taxonomy" id="1070528"/>
    <lineage>
        <taxon>unclassified sequences</taxon>
        <taxon>metagenomes</taxon>
        <taxon>organismal metagenomes</taxon>
    </lineage>
</organism>
<sequence>MTDYSRMRGEDMKLFVFEWIILHPEEGKGIKYVRNLNKAELRKACLFIDGKMSKEEFMEEVIFPKKLYFSETAKQRYLKNKGEGNKEDDDDEDDDKEDDDDEDENKEDDDDEDDDDDKNDEDDDKDDDDDE</sequence>
<proteinExistence type="predicted"/>
<dbReference type="EMBL" id="MN740452">
    <property type="protein sequence ID" value="QHU27238.1"/>
    <property type="molecule type" value="Genomic_DNA"/>
</dbReference>
<protein>
    <submittedName>
        <fullName evidence="2">Uncharacterized protein</fullName>
    </submittedName>
</protein>
<accession>A0A6C0LC20</accession>